<organism evidence="3 4">
    <name type="scientific">Rubidibacter lacunae KORDI 51-2</name>
    <dbReference type="NCBI Taxonomy" id="582515"/>
    <lineage>
        <taxon>Bacteria</taxon>
        <taxon>Bacillati</taxon>
        <taxon>Cyanobacteriota</taxon>
        <taxon>Cyanophyceae</taxon>
        <taxon>Oscillatoriophycideae</taxon>
        <taxon>Chroococcales</taxon>
        <taxon>Aphanothecaceae</taxon>
        <taxon>Rubidibacter</taxon>
    </lineage>
</organism>
<dbReference type="InParanoid" id="U5DS15"/>
<gene>
    <name evidence="3" type="ORF">KR51_00007930</name>
</gene>
<dbReference type="GO" id="GO:0003676">
    <property type="term" value="F:nucleic acid binding"/>
    <property type="evidence" value="ECO:0007669"/>
    <property type="project" value="InterPro"/>
</dbReference>
<evidence type="ECO:0000256" key="2">
    <source>
        <dbReference type="HAMAP-Rule" id="MF_00048"/>
    </source>
</evidence>
<keyword evidence="4" id="KW-1185">Reference proteome</keyword>
<name>U5DS15_9CHRO</name>
<dbReference type="Proteomes" id="UP000016960">
    <property type="component" value="Unassembled WGS sequence"/>
</dbReference>
<evidence type="ECO:0000256" key="1">
    <source>
        <dbReference type="ARBA" id="ARBA00006738"/>
    </source>
</evidence>
<reference evidence="3 4" key="1">
    <citation type="submission" date="2013-05" db="EMBL/GenBank/DDBJ databases">
        <title>Draft genome sequence of Rubidibacter lacunae KORDI 51-2.</title>
        <authorList>
            <person name="Choi D.H."/>
            <person name="Noh J.H."/>
            <person name="Kwon K.-K."/>
            <person name="Lee J.-H."/>
            <person name="Ryu J.-Y."/>
        </authorList>
    </citation>
    <scope>NUCLEOTIDE SEQUENCE [LARGE SCALE GENOMIC DNA]</scope>
    <source>
        <strain evidence="3 4">KORDI 51-2</strain>
    </source>
</reference>
<dbReference type="EMBL" id="ASSJ01000017">
    <property type="protein sequence ID" value="ERN42480.1"/>
    <property type="molecule type" value="Genomic_DNA"/>
</dbReference>
<dbReference type="OrthoDB" id="9802516at2"/>
<keyword evidence="3" id="KW-0255">Endonuclease</keyword>
<dbReference type="AlphaFoldDB" id="U5DS15"/>
<evidence type="ECO:0000313" key="4">
    <source>
        <dbReference type="Proteomes" id="UP000016960"/>
    </source>
</evidence>
<dbReference type="HAMAP" id="MF_00048">
    <property type="entry name" value="UPF0102"/>
    <property type="match status" value="1"/>
</dbReference>
<dbReference type="STRING" id="582515.KR51_00007930"/>
<comment type="caution">
    <text evidence="3">The sequence shown here is derived from an EMBL/GenBank/DDBJ whole genome shotgun (WGS) entry which is preliminary data.</text>
</comment>
<dbReference type="PANTHER" id="PTHR34039">
    <property type="entry name" value="UPF0102 PROTEIN YRAN"/>
    <property type="match status" value="1"/>
</dbReference>
<accession>U5DS15</accession>
<dbReference type="Pfam" id="PF02021">
    <property type="entry name" value="UPF0102"/>
    <property type="match status" value="1"/>
</dbReference>
<dbReference type="Gene3D" id="3.40.1350.10">
    <property type="match status" value="1"/>
</dbReference>
<keyword evidence="3" id="KW-0378">Hydrolase</keyword>
<dbReference type="RefSeq" id="WP_022604902.1">
    <property type="nucleotide sequence ID" value="NZ_ASSJ01000017.1"/>
</dbReference>
<dbReference type="PANTHER" id="PTHR34039:SF1">
    <property type="entry name" value="UPF0102 PROTEIN YRAN"/>
    <property type="match status" value="1"/>
</dbReference>
<proteinExistence type="inferred from homology"/>
<comment type="similarity">
    <text evidence="1 2">Belongs to the UPF0102 family.</text>
</comment>
<protein>
    <recommendedName>
        <fullName evidence="2">UPF0102 protein KR51_00007930</fullName>
    </recommendedName>
</protein>
<evidence type="ECO:0000313" key="3">
    <source>
        <dbReference type="EMBL" id="ERN42480.1"/>
    </source>
</evidence>
<dbReference type="GO" id="GO:0004519">
    <property type="term" value="F:endonuclease activity"/>
    <property type="evidence" value="ECO:0007669"/>
    <property type="project" value="UniProtKB-KW"/>
</dbReference>
<dbReference type="InterPro" id="IPR011335">
    <property type="entry name" value="Restrct_endonuc-II-like"/>
</dbReference>
<sequence>MARSNALGELGEQFVAGWLSGRGWDVRARRWHCRGGELDLVVSRPVADRPGGVTLAFVEVKTRGRASWDADGLLAIAPAKQRKLWLAARCFLAEHPHLADCTCRFDVALVRAQKLVGAPPESVSNADSSRDLVRTPSAIRDGYRLTLLDYLPGAIVLE</sequence>
<dbReference type="InterPro" id="IPR003509">
    <property type="entry name" value="UPF0102_YraN-like"/>
</dbReference>
<keyword evidence="3" id="KW-0540">Nuclease</keyword>
<dbReference type="NCBIfam" id="TIGR00252">
    <property type="entry name" value="YraN family protein"/>
    <property type="match status" value="1"/>
</dbReference>
<dbReference type="SUPFAM" id="SSF52980">
    <property type="entry name" value="Restriction endonuclease-like"/>
    <property type="match status" value="1"/>
</dbReference>
<dbReference type="eggNOG" id="COG0792">
    <property type="taxonomic scope" value="Bacteria"/>
</dbReference>
<dbReference type="InterPro" id="IPR011856">
    <property type="entry name" value="tRNA_endonuc-like_dom_sf"/>
</dbReference>